<keyword evidence="7" id="KW-0636">Prenylation</keyword>
<protein>
    <submittedName>
        <fullName evidence="10">Synaptobrevin-like protein YKT6</fullName>
    </submittedName>
</protein>
<keyword evidence="4" id="KW-0472">Membrane</keyword>
<comment type="subcellular location">
    <subcellularLocation>
        <location evidence="8">Endomembrane system</location>
        <topology evidence="8">Lipid-anchor</topology>
        <orientation evidence="8">Cytoplasmic side</orientation>
    </subcellularLocation>
</comment>
<keyword evidence="5" id="KW-0564">Palmitate</keyword>
<evidence type="ECO:0000256" key="8">
    <source>
        <dbReference type="ARBA" id="ARBA00046278"/>
    </source>
</evidence>
<feature type="domain" description="Longin" evidence="9">
    <location>
        <begin position="8"/>
        <end position="127"/>
    </location>
</feature>
<name>A0ABR0Y9T9_HUSHU</name>
<evidence type="ECO:0000256" key="3">
    <source>
        <dbReference type="ARBA" id="ARBA00022927"/>
    </source>
</evidence>
<dbReference type="Pfam" id="PF13774">
    <property type="entry name" value="Longin"/>
    <property type="match status" value="1"/>
</dbReference>
<keyword evidence="3" id="KW-0653">Protein transport</keyword>
<dbReference type="PANTHER" id="PTHR45806">
    <property type="entry name" value="SYNAPTOBREVIN HOMOLOG YKT6"/>
    <property type="match status" value="1"/>
</dbReference>
<dbReference type="InterPro" id="IPR010908">
    <property type="entry name" value="Longin_dom"/>
</dbReference>
<evidence type="ECO:0000256" key="6">
    <source>
        <dbReference type="ARBA" id="ARBA00023288"/>
    </source>
</evidence>
<keyword evidence="6" id="KW-0449">Lipoprotein</keyword>
<keyword evidence="11" id="KW-1185">Reference proteome</keyword>
<evidence type="ECO:0000256" key="5">
    <source>
        <dbReference type="ARBA" id="ARBA00023139"/>
    </source>
</evidence>
<dbReference type="InterPro" id="IPR011012">
    <property type="entry name" value="Longin-like_dom_sf"/>
</dbReference>
<dbReference type="PANTHER" id="PTHR45806:SF1">
    <property type="entry name" value="SYNAPTOBREVIN HOMOLOG YKT6"/>
    <property type="match status" value="1"/>
</dbReference>
<accession>A0ABR0Y9T9</accession>
<sequence length="161" mass="18158">MKLYSLSVLHKGASKANLLKAAYDLSSFSFFQRSSVQEFMTFTSSLIVERSSHGSRASVKEQEYLCHVYVRNDSLSAVVIADNEYPSRVCFTLLDKVLDEFSKQVDRIDWPSGSPTTINYTALDGYLAKYQNPREADAMSKVQAELDETKIILVSSVNYMI</sequence>
<keyword evidence="3" id="KW-0813">Transport</keyword>
<evidence type="ECO:0000256" key="2">
    <source>
        <dbReference type="ARBA" id="ARBA00022481"/>
    </source>
</evidence>
<evidence type="ECO:0000256" key="4">
    <source>
        <dbReference type="ARBA" id="ARBA00023136"/>
    </source>
</evidence>
<dbReference type="CDD" id="cd14824">
    <property type="entry name" value="Longin"/>
    <property type="match status" value="1"/>
</dbReference>
<evidence type="ECO:0000259" key="9">
    <source>
        <dbReference type="PROSITE" id="PS50859"/>
    </source>
</evidence>
<reference evidence="10 11" key="1">
    <citation type="submission" date="2021-05" db="EMBL/GenBank/DDBJ databases">
        <authorList>
            <person name="Zahm M."/>
            <person name="Klopp C."/>
            <person name="Cabau C."/>
            <person name="Kuhl H."/>
            <person name="Suciu R."/>
            <person name="Ciorpac M."/>
            <person name="Holostenco D."/>
            <person name="Gessner J."/>
            <person name="Wuertz S."/>
            <person name="Hohne C."/>
            <person name="Stock M."/>
            <person name="Gislard M."/>
            <person name="Lluch J."/>
            <person name="Milhes M."/>
            <person name="Lampietro C."/>
            <person name="Lopez Roques C."/>
            <person name="Donnadieu C."/>
            <person name="Du K."/>
            <person name="Schartl M."/>
            <person name="Guiguen Y."/>
        </authorList>
    </citation>
    <scope>NUCLEOTIDE SEQUENCE [LARGE SCALE GENOMIC DNA]</scope>
    <source>
        <strain evidence="10">Hh-F2</strain>
        <tissue evidence="10">Blood</tissue>
    </source>
</reference>
<dbReference type="Proteomes" id="UP001369086">
    <property type="component" value="Unassembled WGS sequence"/>
</dbReference>
<evidence type="ECO:0000256" key="1">
    <source>
        <dbReference type="ARBA" id="ARBA00008025"/>
    </source>
</evidence>
<gene>
    <name evidence="10" type="ORF">HHUSO_G32345</name>
</gene>
<proteinExistence type="inferred from homology"/>
<dbReference type="PROSITE" id="PS50859">
    <property type="entry name" value="LONGIN"/>
    <property type="match status" value="1"/>
</dbReference>
<evidence type="ECO:0000313" key="11">
    <source>
        <dbReference type="Proteomes" id="UP001369086"/>
    </source>
</evidence>
<comment type="similarity">
    <text evidence="1">Belongs to the synaptobrevin family.</text>
</comment>
<dbReference type="Gene3D" id="3.30.450.50">
    <property type="entry name" value="Longin domain"/>
    <property type="match status" value="1"/>
</dbReference>
<dbReference type="SMART" id="SM01270">
    <property type="entry name" value="Longin"/>
    <property type="match status" value="1"/>
</dbReference>
<dbReference type="SUPFAM" id="SSF64356">
    <property type="entry name" value="SNARE-like"/>
    <property type="match status" value="1"/>
</dbReference>
<evidence type="ECO:0000313" key="10">
    <source>
        <dbReference type="EMBL" id="KAK6469410.1"/>
    </source>
</evidence>
<comment type="caution">
    <text evidence="10">The sequence shown here is derived from an EMBL/GenBank/DDBJ whole genome shotgun (WGS) entry which is preliminary data.</text>
</comment>
<organism evidence="10 11">
    <name type="scientific">Huso huso</name>
    <name type="common">Beluga</name>
    <name type="synonym">Acipenser huso</name>
    <dbReference type="NCBI Taxonomy" id="61971"/>
    <lineage>
        <taxon>Eukaryota</taxon>
        <taxon>Metazoa</taxon>
        <taxon>Chordata</taxon>
        <taxon>Craniata</taxon>
        <taxon>Vertebrata</taxon>
        <taxon>Euteleostomi</taxon>
        <taxon>Actinopterygii</taxon>
        <taxon>Chondrostei</taxon>
        <taxon>Acipenseriformes</taxon>
        <taxon>Acipenseridae</taxon>
        <taxon>Huso</taxon>
    </lineage>
</organism>
<dbReference type="EMBL" id="JAHFZB010000039">
    <property type="protein sequence ID" value="KAK6469410.1"/>
    <property type="molecule type" value="Genomic_DNA"/>
</dbReference>
<evidence type="ECO:0000256" key="7">
    <source>
        <dbReference type="ARBA" id="ARBA00023289"/>
    </source>
</evidence>
<keyword evidence="2" id="KW-0488">Methylation</keyword>